<dbReference type="KEGG" id="rhoz:GXP67_19635"/>
<evidence type="ECO:0000313" key="1">
    <source>
        <dbReference type="EMBL" id="QHT72093.1"/>
    </source>
</evidence>
<keyword evidence="2" id="KW-1185">Reference proteome</keyword>
<gene>
    <name evidence="1" type="ORF">GXP67_19635</name>
</gene>
<reference evidence="1 2" key="1">
    <citation type="submission" date="2020-01" db="EMBL/GenBank/DDBJ databases">
        <authorList>
            <person name="Kim M.K."/>
        </authorList>
    </citation>
    <scope>NUCLEOTIDE SEQUENCE [LARGE SCALE GENOMIC DNA]</scope>
    <source>
        <strain evidence="1 2">172606-1</strain>
    </source>
</reference>
<name>A0A6C0GWV6_9BACT</name>
<protein>
    <submittedName>
        <fullName evidence="1">DndE family protein</fullName>
    </submittedName>
</protein>
<dbReference type="InterPro" id="IPR014969">
    <property type="entry name" value="DNA_S_DndE"/>
</dbReference>
<dbReference type="Proteomes" id="UP000480178">
    <property type="component" value="Chromosome"/>
</dbReference>
<dbReference type="AlphaFoldDB" id="A0A6C0GWV6"/>
<dbReference type="Pfam" id="PF08870">
    <property type="entry name" value="DndE"/>
    <property type="match status" value="1"/>
</dbReference>
<organism evidence="1 2">
    <name type="scientific">Rhodocytophaga rosea</name>
    <dbReference type="NCBI Taxonomy" id="2704465"/>
    <lineage>
        <taxon>Bacteria</taxon>
        <taxon>Pseudomonadati</taxon>
        <taxon>Bacteroidota</taxon>
        <taxon>Cytophagia</taxon>
        <taxon>Cytophagales</taxon>
        <taxon>Rhodocytophagaceae</taxon>
        <taxon>Rhodocytophaga</taxon>
    </lineage>
</organism>
<dbReference type="EMBL" id="CP048222">
    <property type="protein sequence ID" value="QHT72093.1"/>
    <property type="molecule type" value="Genomic_DNA"/>
</dbReference>
<sequence>MFNSIKTSANNKIIVTDLTRKLALGPENVIARIAFAYSLSKNIKLSVSDLKDSKGKEYNKNVLFGQYLTYYIALICTHYNLYKTDKDIPKYIKLHIDHGLELLDEEFRNNSNVTGFEFIVQKVENGLQNLI</sequence>
<evidence type="ECO:0000313" key="2">
    <source>
        <dbReference type="Proteomes" id="UP000480178"/>
    </source>
</evidence>
<accession>A0A6C0GWV6</accession>
<dbReference type="InterPro" id="IPR038472">
    <property type="entry name" value="DndE_sf"/>
</dbReference>
<dbReference type="Gene3D" id="1.10.1220.160">
    <property type="entry name" value="DNA sulphur modification protein DndE"/>
    <property type="match status" value="1"/>
</dbReference>
<proteinExistence type="predicted"/>
<dbReference type="REBASE" id="377529">
    <property type="entry name" value="M.Rsp6061DndEP"/>
</dbReference>